<dbReference type="AlphaFoldDB" id="A0AAD8Z0T9"/>
<organism evidence="1 2">
    <name type="scientific">Electrophorus voltai</name>
    <dbReference type="NCBI Taxonomy" id="2609070"/>
    <lineage>
        <taxon>Eukaryota</taxon>
        <taxon>Metazoa</taxon>
        <taxon>Chordata</taxon>
        <taxon>Craniata</taxon>
        <taxon>Vertebrata</taxon>
        <taxon>Euteleostomi</taxon>
        <taxon>Actinopterygii</taxon>
        <taxon>Neopterygii</taxon>
        <taxon>Teleostei</taxon>
        <taxon>Ostariophysi</taxon>
        <taxon>Gymnotiformes</taxon>
        <taxon>Gymnotoidei</taxon>
        <taxon>Gymnotidae</taxon>
        <taxon>Electrophorus</taxon>
    </lineage>
</organism>
<comment type="caution">
    <text evidence="1">The sequence shown here is derived from an EMBL/GenBank/DDBJ whole genome shotgun (WGS) entry which is preliminary data.</text>
</comment>
<dbReference type="Proteomes" id="UP001239994">
    <property type="component" value="Unassembled WGS sequence"/>
</dbReference>
<protein>
    <submittedName>
        <fullName evidence="1">Uncharacterized protein</fullName>
    </submittedName>
</protein>
<reference evidence="1" key="1">
    <citation type="submission" date="2023-03" db="EMBL/GenBank/DDBJ databases">
        <title>Electrophorus voltai genome.</title>
        <authorList>
            <person name="Bian C."/>
        </authorList>
    </citation>
    <scope>NUCLEOTIDE SEQUENCE</scope>
    <source>
        <strain evidence="1">CB-2022</strain>
        <tissue evidence="1">Muscle</tissue>
    </source>
</reference>
<sequence length="286" mass="30806">MCSNNVGMSSRGHPIHSSNDTMEDTGRCWLSAGLIVIKNVKPLEKDQTVSARGSTTGSCVTPDESFNIFMSAVTLLCVTVPLPGCSDRFEGCAMTDYLTTLFFTALVLSLPSCCGITQMVHTSLPWQRPAVQGPDVTRACPGSSGACARLPNAQSCMTASSLPRSLSAVSHRLKSDIRGHESPRCSFIHPFLFHDVFTPASVNPVSKQTTVKTIAHTNTSAPIHTAFLSSFIFSVAHVSPSCCRMVKLLLTTALLRPMTAQCLQLLPVRTVAVRSAAFDLVWFLIN</sequence>
<evidence type="ECO:0000313" key="2">
    <source>
        <dbReference type="Proteomes" id="UP001239994"/>
    </source>
</evidence>
<proteinExistence type="predicted"/>
<keyword evidence="2" id="KW-1185">Reference proteome</keyword>
<name>A0AAD8Z0T9_9TELE</name>
<dbReference type="EMBL" id="JAROKS010000021">
    <property type="protein sequence ID" value="KAK1790319.1"/>
    <property type="molecule type" value="Genomic_DNA"/>
</dbReference>
<evidence type="ECO:0000313" key="1">
    <source>
        <dbReference type="EMBL" id="KAK1790319.1"/>
    </source>
</evidence>
<gene>
    <name evidence="1" type="ORF">P4O66_014229</name>
</gene>
<accession>A0AAD8Z0T9</accession>